<accession>A0A6V7QWS6</accession>
<comment type="similarity">
    <text evidence="1">Belongs to the UDP-glycosyltransferase family.</text>
</comment>
<dbReference type="PANTHER" id="PTHR11926">
    <property type="entry name" value="GLUCOSYL/GLUCURONOSYL TRANSFERASES"/>
    <property type="match status" value="1"/>
</dbReference>
<dbReference type="Gene3D" id="3.40.50.2000">
    <property type="entry name" value="Glycogen Phosphorylase B"/>
    <property type="match status" value="2"/>
</dbReference>
<dbReference type="GO" id="GO:0080043">
    <property type="term" value="F:quercetin 3-O-glucosyltransferase activity"/>
    <property type="evidence" value="ECO:0007669"/>
    <property type="project" value="TreeGrafter"/>
</dbReference>
<name>A0A6V7QWS6_ANACO</name>
<dbReference type="AlphaFoldDB" id="A0A6V7QWS6"/>
<gene>
    <name evidence="2" type="ORF">CB5_LOCUS30396</name>
</gene>
<protein>
    <submittedName>
        <fullName evidence="2">Uncharacterized protein</fullName>
    </submittedName>
</protein>
<evidence type="ECO:0000256" key="1">
    <source>
        <dbReference type="ARBA" id="ARBA00009995"/>
    </source>
</evidence>
<reference evidence="2" key="1">
    <citation type="submission" date="2020-07" db="EMBL/GenBank/DDBJ databases">
        <authorList>
            <person name="Lin J."/>
        </authorList>
    </citation>
    <scope>NUCLEOTIDE SEQUENCE</scope>
</reference>
<dbReference type="GO" id="GO:0080044">
    <property type="term" value="F:quercetin 7-O-glucosyltransferase activity"/>
    <property type="evidence" value="ECO:0007669"/>
    <property type="project" value="TreeGrafter"/>
</dbReference>
<evidence type="ECO:0000313" key="2">
    <source>
        <dbReference type="EMBL" id="CAD1847185.1"/>
    </source>
</evidence>
<dbReference type="SUPFAM" id="SSF53756">
    <property type="entry name" value="UDP-Glycosyltransferase/glycogen phosphorylase"/>
    <property type="match status" value="1"/>
</dbReference>
<sequence length="243" mass="27426">MGIPALIFFTPAPRGAGVHELCGAGEKGLRSLKELLNHGYLDTPLDWIKGFKNVRLRDISSFIRTTDPDDIMLSINKDQLEDDAPRAFGIILNTFDALEHDVLTAIRSRLPNLYVIGPISLCLIVSHRRPFFLHRLQPLERRYQLRKMAKHTGCRIGGVPADELSVLVHGVGDGMEIGSDVKRGEVERMVRELMCGEKGREMREKAKEWKLKAREAIEPNGPSFVDLERLVEDLASFSKSKRE</sequence>
<organism evidence="2">
    <name type="scientific">Ananas comosus var. bracteatus</name>
    <name type="common">red pineapple</name>
    <dbReference type="NCBI Taxonomy" id="296719"/>
    <lineage>
        <taxon>Eukaryota</taxon>
        <taxon>Viridiplantae</taxon>
        <taxon>Streptophyta</taxon>
        <taxon>Embryophyta</taxon>
        <taxon>Tracheophyta</taxon>
        <taxon>Spermatophyta</taxon>
        <taxon>Magnoliopsida</taxon>
        <taxon>Liliopsida</taxon>
        <taxon>Poales</taxon>
        <taxon>Bromeliaceae</taxon>
        <taxon>Bromelioideae</taxon>
        <taxon>Ananas</taxon>
    </lineage>
</organism>
<dbReference type="PANTHER" id="PTHR11926:SF970">
    <property type="entry name" value="GLYCOSYLTRANSFERASE"/>
    <property type="match status" value="1"/>
</dbReference>
<proteinExistence type="inferred from homology"/>
<dbReference type="EMBL" id="CAJEUB010000039">
    <property type="protein sequence ID" value="CAD1847185.1"/>
    <property type="molecule type" value="Genomic_DNA"/>
</dbReference>